<keyword evidence="1" id="KW-0808">Transferase</keyword>
<dbReference type="CDD" id="cd03801">
    <property type="entry name" value="GT4_PimA-like"/>
    <property type="match status" value="1"/>
</dbReference>
<dbReference type="Proteomes" id="UP000033607">
    <property type="component" value="Unassembled WGS sequence"/>
</dbReference>
<dbReference type="PATRIC" id="fig|1637645.4.peg.968"/>
<evidence type="ECO:0000313" key="1">
    <source>
        <dbReference type="EMBL" id="KKD38513.1"/>
    </source>
</evidence>
<sequence length="368" mass="40976">MVIEKSPKYHVVLSRPFDLEQFAQNAQEGKCPRHTMWTLAEKLGATIHEPGQYPISVADRLLSKVIGGSQPEHLAMARALSEQVDENDIIFSIGEDSGFAIATVCGAKVNRPKMAVFVHNADRPRSRVALKLFNLGNSIDLFMTNTKVKADFLQNYLGLPSERVYLVTEQTDSQFFTPGPASADKKRPIIGSGGLEQRDYCSLAEATQDLDLDVKICAVSPNAKALGDTFPEVMPKNMSRAFYDWTDLRQLYRDSDIVVISLKPHNYQAGFTTLFEAMSCRRPVIMTRTPGLAEELAEAGIITGVQAKDPQGMRQAILDLLNNPEKAQAQAQRGYELVQKQYNSEQYVDGIAQQLMSLEQEKQLILAY</sequence>
<dbReference type="PANTHER" id="PTHR12526:SF590">
    <property type="entry name" value="ALPHA-MALTOSE-1-PHOSPHATE SYNTHASE"/>
    <property type="match status" value="1"/>
</dbReference>
<comment type="caution">
    <text evidence="1">The sequence shown here is derived from an EMBL/GenBank/DDBJ whole genome shotgun (WGS) entry which is preliminary data.</text>
</comment>
<gene>
    <name evidence="1" type="ORF">WN50_08475</name>
</gene>
<dbReference type="GO" id="GO:0016757">
    <property type="term" value="F:glycosyltransferase activity"/>
    <property type="evidence" value="ECO:0007669"/>
    <property type="project" value="TreeGrafter"/>
</dbReference>
<dbReference type="PANTHER" id="PTHR12526">
    <property type="entry name" value="GLYCOSYLTRANSFERASE"/>
    <property type="match status" value="1"/>
</dbReference>
<dbReference type="SUPFAM" id="SSF53756">
    <property type="entry name" value="UDP-Glycosyltransferase/glycogen phosphorylase"/>
    <property type="match status" value="1"/>
</dbReference>
<dbReference type="AlphaFoldDB" id="A0A0F5YIB6"/>
<reference evidence="1 2" key="1">
    <citation type="submission" date="2015-06" db="EMBL/GenBank/DDBJ databases">
        <title>Draft genome assembly of filamentous brackish cyanobacterium Limnoraphis robusta strain CS-951.</title>
        <authorList>
            <person name="Willis A."/>
            <person name="Parks M."/>
            <person name="Burford M.A."/>
        </authorList>
    </citation>
    <scope>NUCLEOTIDE SEQUENCE [LARGE SCALE GENOMIC DNA]</scope>
    <source>
        <strain evidence="1 2">CS-951</strain>
    </source>
</reference>
<dbReference type="EMBL" id="LATL02000055">
    <property type="protein sequence ID" value="KKD38513.1"/>
    <property type="molecule type" value="Genomic_DNA"/>
</dbReference>
<name>A0A0F5YIB6_9CYAN</name>
<dbReference type="Pfam" id="PF13692">
    <property type="entry name" value="Glyco_trans_1_4"/>
    <property type="match status" value="1"/>
</dbReference>
<dbReference type="OrthoDB" id="504011at2"/>
<organism evidence="1 2">
    <name type="scientific">Limnoraphis robusta CS-951</name>
    <dbReference type="NCBI Taxonomy" id="1637645"/>
    <lineage>
        <taxon>Bacteria</taxon>
        <taxon>Bacillati</taxon>
        <taxon>Cyanobacteriota</taxon>
        <taxon>Cyanophyceae</taxon>
        <taxon>Oscillatoriophycideae</taxon>
        <taxon>Oscillatoriales</taxon>
        <taxon>Sirenicapillariaceae</taxon>
        <taxon>Limnoraphis</taxon>
    </lineage>
</organism>
<evidence type="ECO:0000313" key="2">
    <source>
        <dbReference type="Proteomes" id="UP000033607"/>
    </source>
</evidence>
<protein>
    <submittedName>
        <fullName evidence="1">Glycosyl transferase</fullName>
    </submittedName>
</protein>
<dbReference type="RefSeq" id="WP_046278097.1">
    <property type="nucleotide sequence ID" value="NZ_LATL02000055.1"/>
</dbReference>
<proteinExistence type="predicted"/>
<dbReference type="Gene3D" id="3.40.50.2000">
    <property type="entry name" value="Glycogen Phosphorylase B"/>
    <property type="match status" value="2"/>
</dbReference>
<accession>A0A0F5YIB6</accession>